<keyword evidence="4" id="KW-1185">Reference proteome</keyword>
<dbReference type="OrthoDB" id="415411at2759"/>
<evidence type="ECO:0000313" key="4">
    <source>
        <dbReference type="Proteomes" id="UP000000591"/>
    </source>
</evidence>
<dbReference type="SUPFAM" id="SSF53649">
    <property type="entry name" value="Alkaline phosphatase-like"/>
    <property type="match status" value="1"/>
</dbReference>
<dbReference type="GO" id="GO:0047429">
    <property type="term" value="F:nucleoside triphosphate diphosphatase activity"/>
    <property type="evidence" value="ECO:0000318"/>
    <property type="project" value="GO_Central"/>
</dbReference>
<feature type="compositionally biased region" description="Low complexity" evidence="1">
    <location>
        <begin position="605"/>
        <end position="660"/>
    </location>
</feature>
<reference evidence="3 4" key="1">
    <citation type="journal article" date="2004" name="Science">
        <title>The Ashbya gossypii genome as a tool for mapping the ancient Saccharomyces cerevisiae genome.</title>
        <authorList>
            <person name="Dietrich F.S."/>
            <person name="Voegeli S."/>
            <person name="Brachat S."/>
            <person name="Lerch A."/>
            <person name="Gates K."/>
            <person name="Steiner S."/>
            <person name="Mohr C."/>
            <person name="Pohlmann R."/>
            <person name="Luedi P."/>
            <person name="Choi S."/>
            <person name="Wing R.A."/>
            <person name="Flavier A."/>
            <person name="Gaffney T.D."/>
            <person name="Philippsen P."/>
        </authorList>
    </citation>
    <scope>NUCLEOTIDE SEQUENCE [LARGE SCALE GENOMIC DNA]</scope>
    <source>
        <strain evidence="4">ATCC 10895 / CBS 109.51 / FGSC 9923 / NRRL Y-1056</strain>
    </source>
</reference>
<feature type="transmembrane region" description="Helical" evidence="2">
    <location>
        <begin position="105"/>
        <end position="126"/>
    </location>
</feature>
<organism evidence="3 4">
    <name type="scientific">Eremothecium gossypii (strain ATCC 10895 / CBS 109.51 / FGSC 9923 / NRRL Y-1056)</name>
    <name type="common">Yeast</name>
    <name type="synonym">Ashbya gossypii</name>
    <dbReference type="NCBI Taxonomy" id="284811"/>
    <lineage>
        <taxon>Eukaryota</taxon>
        <taxon>Fungi</taxon>
        <taxon>Dikarya</taxon>
        <taxon>Ascomycota</taxon>
        <taxon>Saccharomycotina</taxon>
        <taxon>Saccharomycetes</taxon>
        <taxon>Saccharomycetales</taxon>
        <taxon>Saccharomycetaceae</taxon>
        <taxon>Eremothecium</taxon>
    </lineage>
</organism>
<dbReference type="STRING" id="284811.Q757R2"/>
<dbReference type="InterPro" id="IPR017850">
    <property type="entry name" value="Alkaline_phosphatase_core_sf"/>
</dbReference>
<evidence type="ECO:0000256" key="2">
    <source>
        <dbReference type="SAM" id="Phobius"/>
    </source>
</evidence>
<keyword evidence="2" id="KW-0812">Transmembrane</keyword>
<dbReference type="Gene3D" id="3.40.720.10">
    <property type="entry name" value="Alkaline Phosphatase, subunit A"/>
    <property type="match status" value="1"/>
</dbReference>
<keyword evidence="2" id="KW-0472">Membrane</keyword>
<dbReference type="GeneID" id="4621004"/>
<accession>Q757R2</accession>
<dbReference type="eggNOG" id="KOG2645">
    <property type="taxonomic scope" value="Eukaryota"/>
</dbReference>
<dbReference type="EMBL" id="AE016818">
    <property type="protein sequence ID" value="AAS52635.1"/>
    <property type="molecule type" value="Genomic_DNA"/>
</dbReference>
<dbReference type="GO" id="GO:0017111">
    <property type="term" value="F:ribonucleoside triphosphate phosphatase activity"/>
    <property type="evidence" value="ECO:0000318"/>
    <property type="project" value="GO_Central"/>
</dbReference>
<sequence>MQSADHKAHCGGMNDQELEEAYDYNSVLDELDYMTAPGARTAWHKRWMQQARGTWYKWRTPRRLAGSQRGVELYRLDRAGEGTMLLEDEARELEGKRWGSWARTLVPLVMLAALLPVYLTILAPWIRFAKLAPTEPAASPRWNNGTHDFVGLTLLVSIDGFHPSYINNESTPFINELYSGTYAKSGVLTTPYMRPSFPSETFPNHWTLVTGRRPGHHGIVSNVFYDDTLKKEFVFVDSPQDPAFWKGGDPIWFTAQKAFGISEFSAAAHFWPGSETVYEEDDPERETRTPRYVDKYDGLESMDHKLDRIFEFIDMPLGERPGLILSYIPEVDSVGHRYGNAWTNPVLQKALRDTDDFMRRLFQGLEQRNLTSFANTVIVSDHGMAKLNWTKDVLFLEDIFSSDDVSRLERISGHVNCGVYPKDSHDVHYFHQTLKEHLKGLPYDVYLREQLPAEYELQGRYDHRLAPIWILSHPGKYIMDNRKTAPPNEIFGMHGFNNSHVDMRATFIGVGPFFGRSGVTSYLAPFDNIEVCQLLSDVIGLAEPAETDATWPWPFSHMTLKEWTNIALPYGWHEDSEYLAYRYPGSTFNKLWNHFKRPAAQEQVTTTLSSPSDHPPSSAAAPTTTLSSPSDHPPSSAAAPTTTLSSSSDHPTSSSAAPTTETTEWYSGIMDGAAHIIDDTEQLINSIMPQEVGDFVGGLVHDVLGGVEHFLDGLSSE</sequence>
<dbReference type="FunCoup" id="Q757R2">
    <property type="interactions" value="205"/>
</dbReference>
<gene>
    <name evidence="3" type="ORF">AGOS_AEL050C</name>
</gene>
<dbReference type="AlphaFoldDB" id="Q757R2"/>
<reference evidence="4" key="2">
    <citation type="journal article" date="2013" name="G3 (Bethesda)">
        <title>Genomes of Ashbya fungi isolated from insects reveal four mating-type loci, numerous translocations, lack of transposons, and distinct gene duplications.</title>
        <authorList>
            <person name="Dietrich F.S."/>
            <person name="Voegeli S."/>
            <person name="Kuo S."/>
            <person name="Philippsen P."/>
        </authorList>
    </citation>
    <scope>GENOME REANNOTATION</scope>
    <source>
        <strain evidence="4">ATCC 10895 / CBS 109.51 / FGSC 9923 / NRRL Y-1056</strain>
    </source>
</reference>
<keyword evidence="2" id="KW-1133">Transmembrane helix</keyword>
<dbReference type="HOGENOM" id="CLU_017594_3_1_1"/>
<dbReference type="Pfam" id="PF01663">
    <property type="entry name" value="Phosphodiest"/>
    <property type="match status" value="1"/>
</dbReference>
<dbReference type="PANTHER" id="PTHR10151">
    <property type="entry name" value="ECTONUCLEOTIDE PYROPHOSPHATASE/PHOSPHODIESTERASE"/>
    <property type="match status" value="1"/>
</dbReference>
<feature type="region of interest" description="Disordered" evidence="1">
    <location>
        <begin position="602"/>
        <end position="660"/>
    </location>
</feature>
<proteinExistence type="predicted"/>
<evidence type="ECO:0000313" key="3">
    <source>
        <dbReference type="EMBL" id="AAS52635.1"/>
    </source>
</evidence>
<dbReference type="KEGG" id="ago:AGOS_AEL050C"/>
<dbReference type="Proteomes" id="UP000000591">
    <property type="component" value="Chromosome V"/>
</dbReference>
<dbReference type="GO" id="GO:0009141">
    <property type="term" value="P:nucleoside triphosphate metabolic process"/>
    <property type="evidence" value="ECO:0000318"/>
    <property type="project" value="GO_Central"/>
</dbReference>
<dbReference type="OMA" id="TYVDNFI"/>
<dbReference type="InterPro" id="IPR002591">
    <property type="entry name" value="Phosphodiest/P_Trfase"/>
</dbReference>
<dbReference type="Gene3D" id="3.30.1360.180">
    <property type="match status" value="1"/>
</dbReference>
<protein>
    <submittedName>
        <fullName evidence="3">AEL050Cp</fullName>
    </submittedName>
</protein>
<dbReference type="RefSeq" id="NP_984811.1">
    <property type="nucleotide sequence ID" value="NM_210165.1"/>
</dbReference>
<evidence type="ECO:0000256" key="1">
    <source>
        <dbReference type="SAM" id="MobiDB-lite"/>
    </source>
</evidence>
<dbReference type="PANTHER" id="PTHR10151:SF120">
    <property type="entry name" value="BIS(5'-ADENOSYL)-TRIPHOSPHATASE"/>
    <property type="match status" value="1"/>
</dbReference>
<dbReference type="CDD" id="cd16018">
    <property type="entry name" value="Enpp"/>
    <property type="match status" value="1"/>
</dbReference>
<dbReference type="InParanoid" id="Q757R2"/>
<name>Q757R2_EREGS</name>